<feature type="region of interest" description="Disordered" evidence="1">
    <location>
        <begin position="48"/>
        <end position="68"/>
    </location>
</feature>
<accession>G3ICE2</accession>
<feature type="compositionally biased region" description="Acidic residues" evidence="1">
    <location>
        <begin position="54"/>
        <end position="68"/>
    </location>
</feature>
<evidence type="ECO:0000256" key="1">
    <source>
        <dbReference type="SAM" id="MobiDB-lite"/>
    </source>
</evidence>
<proteinExistence type="predicted"/>
<organism evidence="2 3">
    <name type="scientific">Cricetulus griseus</name>
    <name type="common">Chinese hamster</name>
    <name type="synonym">Cricetulus barabensis griseus</name>
    <dbReference type="NCBI Taxonomy" id="10029"/>
    <lineage>
        <taxon>Eukaryota</taxon>
        <taxon>Metazoa</taxon>
        <taxon>Chordata</taxon>
        <taxon>Craniata</taxon>
        <taxon>Vertebrata</taxon>
        <taxon>Euteleostomi</taxon>
        <taxon>Mammalia</taxon>
        <taxon>Eutheria</taxon>
        <taxon>Euarchontoglires</taxon>
        <taxon>Glires</taxon>
        <taxon>Rodentia</taxon>
        <taxon>Myomorpha</taxon>
        <taxon>Muroidea</taxon>
        <taxon>Cricetidae</taxon>
        <taxon>Cricetinae</taxon>
        <taxon>Cricetulus</taxon>
    </lineage>
</organism>
<dbReference type="Proteomes" id="UP000001075">
    <property type="component" value="Unassembled WGS sequence"/>
</dbReference>
<dbReference type="PaxDb" id="10029-XP_007635943.1"/>
<dbReference type="EMBL" id="JH001912">
    <property type="protein sequence ID" value="EGW01693.1"/>
    <property type="molecule type" value="Genomic_DNA"/>
</dbReference>
<dbReference type="eggNOG" id="ENOG502QVVG">
    <property type="taxonomic scope" value="Eukaryota"/>
</dbReference>
<evidence type="ECO:0000313" key="2">
    <source>
        <dbReference type="EMBL" id="EGW01693.1"/>
    </source>
</evidence>
<gene>
    <name evidence="2" type="ORF">I79_021335</name>
</gene>
<feature type="region of interest" description="Disordered" evidence="1">
    <location>
        <begin position="1"/>
        <end position="33"/>
    </location>
</feature>
<dbReference type="InParanoid" id="G3ICE2"/>
<sequence>MYRPLHDTRKKNMAHDLQDKESSGEEEIFNKDMSGEIKEEVVVVVPATKSSITEAEESEAADDAEGTE</sequence>
<name>G3ICE2_CRIGR</name>
<reference evidence="3" key="1">
    <citation type="journal article" date="2011" name="Nat. Biotechnol.">
        <title>The genomic sequence of the Chinese hamster ovary (CHO)-K1 cell line.</title>
        <authorList>
            <person name="Xu X."/>
            <person name="Nagarajan H."/>
            <person name="Lewis N.E."/>
            <person name="Pan S."/>
            <person name="Cai Z."/>
            <person name="Liu X."/>
            <person name="Chen W."/>
            <person name="Xie M."/>
            <person name="Wang W."/>
            <person name="Hammond S."/>
            <person name="Andersen M.R."/>
            <person name="Neff N."/>
            <person name="Passarelli B."/>
            <person name="Koh W."/>
            <person name="Fan H.C."/>
            <person name="Wang J."/>
            <person name="Gui Y."/>
            <person name="Lee K.H."/>
            <person name="Betenbaugh M.J."/>
            <person name="Quake S.R."/>
            <person name="Famili I."/>
            <person name="Palsson B.O."/>
            <person name="Wang J."/>
        </authorList>
    </citation>
    <scope>NUCLEOTIDE SEQUENCE [LARGE SCALE GENOMIC DNA]</scope>
    <source>
        <strain evidence="3">CHO K1 cell line</strain>
    </source>
</reference>
<feature type="compositionally biased region" description="Basic and acidic residues" evidence="1">
    <location>
        <begin position="13"/>
        <end position="33"/>
    </location>
</feature>
<dbReference type="AlphaFoldDB" id="G3ICE2"/>
<evidence type="ECO:0000313" key="3">
    <source>
        <dbReference type="Proteomes" id="UP000001075"/>
    </source>
</evidence>
<protein>
    <submittedName>
        <fullName evidence="2">Uncharacterized protein</fullName>
    </submittedName>
</protein>